<evidence type="ECO:0000313" key="3">
    <source>
        <dbReference type="Proteomes" id="UP001524944"/>
    </source>
</evidence>
<feature type="transmembrane region" description="Helical" evidence="1">
    <location>
        <begin position="291"/>
        <end position="312"/>
    </location>
</feature>
<dbReference type="EMBL" id="JANPWE010000005">
    <property type="protein sequence ID" value="MCR6545996.1"/>
    <property type="molecule type" value="Genomic_DNA"/>
</dbReference>
<keyword evidence="3" id="KW-1185">Reference proteome</keyword>
<dbReference type="Pfam" id="PF22564">
    <property type="entry name" value="HAAS"/>
    <property type="match status" value="1"/>
</dbReference>
<comment type="caution">
    <text evidence="2">The sequence shown here is derived from an EMBL/GenBank/DDBJ whole genome shotgun (WGS) entry which is preliminary data.</text>
</comment>
<gene>
    <name evidence="2" type="ORF">NVS47_10810</name>
</gene>
<evidence type="ECO:0000313" key="2">
    <source>
        <dbReference type="EMBL" id="MCR6545996.1"/>
    </source>
</evidence>
<dbReference type="RefSeq" id="WP_257913416.1">
    <property type="nucleotide sequence ID" value="NZ_JANPWE010000005.1"/>
</dbReference>
<evidence type="ECO:0000256" key="1">
    <source>
        <dbReference type="SAM" id="Phobius"/>
    </source>
</evidence>
<keyword evidence="1" id="KW-0812">Transmembrane</keyword>
<feature type="transmembrane region" description="Helical" evidence="1">
    <location>
        <begin position="175"/>
        <end position="199"/>
    </location>
</feature>
<name>A0ABT1Y8M2_9FIRM</name>
<sequence length="320" mass="36162">MINRYIYAVTNGLPEKSRKEISSELKSLIDDMMDGMDNTLSEEEKIDKVLRELGNPEELANRYRGKERYLIGPNYFDKYLFVMKIVVLSIFIGISIASGLGVIFSIESIGKMIGGYISTLFYAILQGAAWVTLIFAVLEYKEISVETGMEQGLWEPSQLPELPEKKALISRGESVVSIIITTIFLPLMFFYPEAIGIYYKVGGEFNFIPFFNIEGLAPFKIIIFLVFTINILIELIKIIKGRWTMKIAVITTGLNVISAALFVNVIYNTNIWNSEIVQKFEQYTPISFERMILLTTVIIIIVAIGESISALYKGIKYGGK</sequence>
<feature type="transmembrane region" description="Helical" evidence="1">
    <location>
        <begin position="85"/>
        <end position="106"/>
    </location>
</feature>
<protein>
    <submittedName>
        <fullName evidence="2">Uncharacterized protein</fullName>
    </submittedName>
</protein>
<keyword evidence="1" id="KW-0472">Membrane</keyword>
<feature type="transmembrane region" description="Helical" evidence="1">
    <location>
        <begin position="248"/>
        <end position="267"/>
    </location>
</feature>
<reference evidence="2 3" key="1">
    <citation type="submission" date="2022-08" db="EMBL/GenBank/DDBJ databases">
        <title>Proteogenomics of the novel Dehalobacterium formicoaceticum strain EZ94 highlights a key role of methyltransferases during anaerobic dichloromethane degradation.</title>
        <authorList>
            <person name="Wasmund K."/>
        </authorList>
    </citation>
    <scope>NUCLEOTIDE SEQUENCE [LARGE SCALE GENOMIC DNA]</scope>
    <source>
        <strain evidence="2 3">EZ94</strain>
    </source>
</reference>
<proteinExistence type="predicted"/>
<accession>A0ABT1Y8M2</accession>
<keyword evidence="1" id="KW-1133">Transmembrane helix</keyword>
<dbReference type="Proteomes" id="UP001524944">
    <property type="component" value="Unassembled WGS sequence"/>
</dbReference>
<organism evidence="2 3">
    <name type="scientific">Dehalobacterium formicoaceticum</name>
    <dbReference type="NCBI Taxonomy" id="51515"/>
    <lineage>
        <taxon>Bacteria</taxon>
        <taxon>Bacillati</taxon>
        <taxon>Bacillota</taxon>
        <taxon>Clostridia</taxon>
        <taxon>Eubacteriales</taxon>
        <taxon>Peptococcaceae</taxon>
        <taxon>Dehalobacterium</taxon>
    </lineage>
</organism>
<feature type="transmembrane region" description="Helical" evidence="1">
    <location>
        <begin position="112"/>
        <end position="138"/>
    </location>
</feature>